<protein>
    <submittedName>
        <fullName evidence="2">Uncharacterized protein</fullName>
    </submittedName>
</protein>
<dbReference type="EMBL" id="FNHW01000005">
    <property type="protein sequence ID" value="SDN46406.1"/>
    <property type="molecule type" value="Genomic_DNA"/>
</dbReference>
<dbReference type="Proteomes" id="UP000199544">
    <property type="component" value="Unassembled WGS sequence"/>
</dbReference>
<organism evidence="2 3">
    <name type="scientific">Fictibacillus solisalsi</name>
    <dbReference type="NCBI Taxonomy" id="459525"/>
    <lineage>
        <taxon>Bacteria</taxon>
        <taxon>Bacillati</taxon>
        <taxon>Bacillota</taxon>
        <taxon>Bacilli</taxon>
        <taxon>Bacillales</taxon>
        <taxon>Fictibacillaceae</taxon>
        <taxon>Fictibacillus</taxon>
    </lineage>
</organism>
<proteinExistence type="predicted"/>
<evidence type="ECO:0000313" key="2">
    <source>
        <dbReference type="EMBL" id="SDN46406.1"/>
    </source>
</evidence>
<keyword evidence="3" id="KW-1185">Reference proteome</keyword>
<name>A0A1H0BL67_9BACL</name>
<gene>
    <name evidence="2" type="ORF">SAMN04488137_4546</name>
</gene>
<accession>A0A1H0BL67</accession>
<dbReference type="STRING" id="459525.SAMN04488137_4546"/>
<sequence>MTEDNSKGNTYRKKLSFANRHFLPILFAYFIIMIFTFVNPITRESYGWNAGIGAISVFVNIASSFLILHMWYYSYLYYGKRKREEKEKCDFIQEELAKQESHENKDLKQVMLEDIRNVNTNMMRYLKTSYRRNSILYAAVLLLNLFILLDHFI</sequence>
<evidence type="ECO:0000313" key="3">
    <source>
        <dbReference type="Proteomes" id="UP000199544"/>
    </source>
</evidence>
<feature type="transmembrane region" description="Helical" evidence="1">
    <location>
        <begin position="50"/>
        <end position="73"/>
    </location>
</feature>
<reference evidence="3" key="1">
    <citation type="submission" date="2016-10" db="EMBL/GenBank/DDBJ databases">
        <authorList>
            <person name="Varghese N."/>
            <person name="Submissions S."/>
        </authorList>
    </citation>
    <scope>NUCLEOTIDE SEQUENCE [LARGE SCALE GENOMIC DNA]</scope>
    <source>
        <strain evidence="3">CGMCC 1.6854</strain>
    </source>
</reference>
<feature type="transmembrane region" description="Helical" evidence="1">
    <location>
        <begin position="134"/>
        <end position="152"/>
    </location>
</feature>
<keyword evidence="1" id="KW-0812">Transmembrane</keyword>
<keyword evidence="1" id="KW-1133">Transmembrane helix</keyword>
<dbReference type="RefSeq" id="WP_090238590.1">
    <property type="nucleotide sequence ID" value="NZ_FNHW01000005.1"/>
</dbReference>
<feature type="transmembrane region" description="Helical" evidence="1">
    <location>
        <begin position="21"/>
        <end position="38"/>
    </location>
</feature>
<dbReference type="AlphaFoldDB" id="A0A1H0BL67"/>
<evidence type="ECO:0000256" key="1">
    <source>
        <dbReference type="SAM" id="Phobius"/>
    </source>
</evidence>
<keyword evidence="1" id="KW-0472">Membrane</keyword>